<sequence length="53" mass="6357">MAFFAAFDIVSSMGHLTLFVLSFFTYTWFQINMAKVKKGRQRYVSHEYFIEDH</sequence>
<organism evidence="2 3">
    <name type="scientific">Reticulibacter mediterranei</name>
    <dbReference type="NCBI Taxonomy" id="2778369"/>
    <lineage>
        <taxon>Bacteria</taxon>
        <taxon>Bacillati</taxon>
        <taxon>Chloroflexota</taxon>
        <taxon>Ktedonobacteria</taxon>
        <taxon>Ktedonobacterales</taxon>
        <taxon>Reticulibacteraceae</taxon>
        <taxon>Reticulibacter</taxon>
    </lineage>
</organism>
<evidence type="ECO:0000313" key="3">
    <source>
        <dbReference type="Proteomes" id="UP000597444"/>
    </source>
</evidence>
<reference evidence="2" key="1">
    <citation type="submission" date="2020-10" db="EMBL/GenBank/DDBJ databases">
        <title>Taxonomic study of unclassified bacteria belonging to the class Ktedonobacteria.</title>
        <authorList>
            <person name="Yabe S."/>
            <person name="Wang C.M."/>
            <person name="Zheng Y."/>
            <person name="Sakai Y."/>
            <person name="Cavaletti L."/>
            <person name="Monciardini P."/>
            <person name="Donadio S."/>
        </authorList>
    </citation>
    <scope>NUCLEOTIDE SEQUENCE</scope>
    <source>
        <strain evidence="2">ID150040</strain>
    </source>
</reference>
<dbReference type="AlphaFoldDB" id="A0A8J3N860"/>
<keyword evidence="1" id="KW-1133">Transmembrane helix</keyword>
<keyword evidence="3" id="KW-1185">Reference proteome</keyword>
<keyword evidence="1" id="KW-0472">Membrane</keyword>
<evidence type="ECO:0000313" key="2">
    <source>
        <dbReference type="EMBL" id="GHO97922.1"/>
    </source>
</evidence>
<name>A0A8J3N860_9CHLR</name>
<keyword evidence="1" id="KW-0812">Transmembrane</keyword>
<accession>A0A8J3N860</accession>
<proteinExistence type="predicted"/>
<gene>
    <name evidence="2" type="ORF">KSF_079700</name>
</gene>
<comment type="caution">
    <text evidence="2">The sequence shown here is derived from an EMBL/GenBank/DDBJ whole genome shotgun (WGS) entry which is preliminary data.</text>
</comment>
<protein>
    <submittedName>
        <fullName evidence="2">Uncharacterized protein</fullName>
    </submittedName>
</protein>
<dbReference type="Proteomes" id="UP000597444">
    <property type="component" value="Unassembled WGS sequence"/>
</dbReference>
<dbReference type="EMBL" id="BNJK01000002">
    <property type="protein sequence ID" value="GHO97922.1"/>
    <property type="molecule type" value="Genomic_DNA"/>
</dbReference>
<feature type="transmembrane region" description="Helical" evidence="1">
    <location>
        <begin position="12"/>
        <end position="31"/>
    </location>
</feature>
<evidence type="ECO:0000256" key="1">
    <source>
        <dbReference type="SAM" id="Phobius"/>
    </source>
</evidence>